<dbReference type="Pfam" id="PF00697">
    <property type="entry name" value="PRAI"/>
    <property type="match status" value="1"/>
</dbReference>
<dbReference type="HAMAP" id="MF_00135">
    <property type="entry name" value="PRAI"/>
    <property type="match status" value="1"/>
</dbReference>
<keyword evidence="6 9" id="KW-0822">Tryptophan biosynthesis</keyword>
<dbReference type="SUPFAM" id="SSF51366">
    <property type="entry name" value="Ribulose-phoshate binding barrel"/>
    <property type="match status" value="1"/>
</dbReference>
<dbReference type="CDD" id="cd00405">
    <property type="entry name" value="PRAI"/>
    <property type="match status" value="1"/>
</dbReference>
<keyword evidence="7 9" id="KW-0057">Aromatic amino acid biosynthesis</keyword>
<dbReference type="RefSeq" id="WP_120333482.1">
    <property type="nucleotide sequence ID" value="NZ_MCAQ01000004.1"/>
</dbReference>
<dbReference type="PANTHER" id="PTHR42894">
    <property type="entry name" value="N-(5'-PHOSPHORIBOSYL)ANTHRANILATE ISOMERASE"/>
    <property type="match status" value="1"/>
</dbReference>
<evidence type="ECO:0000256" key="9">
    <source>
        <dbReference type="HAMAP-Rule" id="MF_00135"/>
    </source>
</evidence>
<dbReference type="EMBL" id="MCAQ01000004">
    <property type="protein sequence ID" value="RKF39613.1"/>
    <property type="molecule type" value="Genomic_DNA"/>
</dbReference>
<comment type="catalytic activity">
    <reaction evidence="1 9">
        <text>N-(5-phospho-beta-D-ribosyl)anthranilate = 1-(2-carboxyphenylamino)-1-deoxy-D-ribulose 5-phosphate</text>
        <dbReference type="Rhea" id="RHEA:21540"/>
        <dbReference type="ChEBI" id="CHEBI:18277"/>
        <dbReference type="ChEBI" id="CHEBI:58613"/>
        <dbReference type="EC" id="5.3.1.24"/>
    </reaction>
</comment>
<dbReference type="InterPro" id="IPR001240">
    <property type="entry name" value="PRAI_dom"/>
</dbReference>
<feature type="domain" description="N-(5'phosphoribosyl) anthranilate isomerase (PRAI)" evidence="10">
    <location>
        <begin position="5"/>
        <end position="203"/>
    </location>
</feature>
<comment type="pathway">
    <text evidence="2 9">Amino-acid biosynthesis; L-tryptophan biosynthesis; L-tryptophan from chorismate: step 3/5.</text>
</comment>
<evidence type="ECO:0000256" key="3">
    <source>
        <dbReference type="ARBA" id="ARBA00012572"/>
    </source>
</evidence>
<evidence type="ECO:0000259" key="10">
    <source>
        <dbReference type="Pfam" id="PF00697"/>
    </source>
</evidence>
<sequence>MAIKVKVCGMKYPDNITAVASLGIDYMGFIFYDQSKRYVGQSSSSYIKELDSLSKVGVFVNASLSEILDKITEFQLNAIQLHGNESAEFCLELKEKSAVSIVKAFGVDKNFDWIQLNPYAKIVDYFLFDTKSSSYGGTGVQFDWSLLDQYKLTTPYFLSGGLDPENIKTALERNDPRLYALDLNSKFEVEPGLKDIELLSHSINTIKK</sequence>
<dbReference type="InterPro" id="IPR044643">
    <property type="entry name" value="TrpF_fam"/>
</dbReference>
<organism evidence="11 12">
    <name type="scientific">Sphingobacterium siyangense</name>
    <dbReference type="NCBI Taxonomy" id="459529"/>
    <lineage>
        <taxon>Bacteria</taxon>
        <taxon>Pseudomonadati</taxon>
        <taxon>Bacteroidota</taxon>
        <taxon>Sphingobacteriia</taxon>
        <taxon>Sphingobacteriales</taxon>
        <taxon>Sphingobacteriaceae</taxon>
        <taxon>Sphingobacterium</taxon>
    </lineage>
</organism>
<dbReference type="EC" id="5.3.1.24" evidence="3 9"/>
<accession>A0A420G380</accession>
<dbReference type="GO" id="GO:0004640">
    <property type="term" value="F:phosphoribosylanthranilate isomerase activity"/>
    <property type="evidence" value="ECO:0007669"/>
    <property type="project" value="UniProtKB-UniRule"/>
</dbReference>
<reference evidence="11 12" key="1">
    <citation type="submission" date="2016-07" db="EMBL/GenBank/DDBJ databases">
        <title>Genome analysis of Sphingobacterium siyangense T12B17.</title>
        <authorList>
            <person name="Xu D."/>
            <person name="Su Y."/>
            <person name="Zheng S."/>
        </authorList>
    </citation>
    <scope>NUCLEOTIDE SEQUENCE [LARGE SCALE GENOMIC DNA]</scope>
    <source>
        <strain evidence="11 12">T12B17</strain>
    </source>
</reference>
<dbReference type="InterPro" id="IPR013785">
    <property type="entry name" value="Aldolase_TIM"/>
</dbReference>
<dbReference type="AlphaFoldDB" id="A0A420G380"/>
<dbReference type="PANTHER" id="PTHR42894:SF1">
    <property type="entry name" value="N-(5'-PHOSPHORIBOSYL)ANTHRANILATE ISOMERASE"/>
    <property type="match status" value="1"/>
</dbReference>
<evidence type="ECO:0000256" key="7">
    <source>
        <dbReference type="ARBA" id="ARBA00023141"/>
    </source>
</evidence>
<comment type="caution">
    <text evidence="11">The sequence shown here is derived from an EMBL/GenBank/DDBJ whole genome shotgun (WGS) entry which is preliminary data.</text>
</comment>
<evidence type="ECO:0000256" key="2">
    <source>
        <dbReference type="ARBA" id="ARBA00004664"/>
    </source>
</evidence>
<evidence type="ECO:0000313" key="11">
    <source>
        <dbReference type="EMBL" id="RKF39613.1"/>
    </source>
</evidence>
<dbReference type="UniPathway" id="UPA00035">
    <property type="reaction ID" value="UER00042"/>
</dbReference>
<evidence type="ECO:0000256" key="6">
    <source>
        <dbReference type="ARBA" id="ARBA00022822"/>
    </source>
</evidence>
<dbReference type="GO" id="GO:0000162">
    <property type="term" value="P:L-tryptophan biosynthetic process"/>
    <property type="evidence" value="ECO:0007669"/>
    <property type="project" value="UniProtKB-UniRule"/>
</dbReference>
<keyword evidence="8 9" id="KW-0413">Isomerase</keyword>
<evidence type="ECO:0000256" key="8">
    <source>
        <dbReference type="ARBA" id="ARBA00023235"/>
    </source>
</evidence>
<evidence type="ECO:0000256" key="4">
    <source>
        <dbReference type="ARBA" id="ARBA00022272"/>
    </source>
</evidence>
<protein>
    <recommendedName>
        <fullName evidence="4 9">N-(5'-phosphoribosyl)anthranilate isomerase</fullName>
        <shortName evidence="9">PRAI</shortName>
        <ecNumber evidence="3 9">5.3.1.24</ecNumber>
    </recommendedName>
</protein>
<evidence type="ECO:0000256" key="1">
    <source>
        <dbReference type="ARBA" id="ARBA00001164"/>
    </source>
</evidence>
<keyword evidence="12" id="KW-1185">Reference proteome</keyword>
<name>A0A420G380_9SPHI</name>
<dbReference type="Gene3D" id="3.20.20.70">
    <property type="entry name" value="Aldolase class I"/>
    <property type="match status" value="1"/>
</dbReference>
<dbReference type="InterPro" id="IPR011060">
    <property type="entry name" value="RibuloseP-bd_barrel"/>
</dbReference>
<comment type="similarity">
    <text evidence="9">Belongs to the TrpF family.</text>
</comment>
<gene>
    <name evidence="9" type="primary">trpF</name>
    <name evidence="11" type="ORF">BCY89_24675</name>
</gene>
<evidence type="ECO:0000313" key="12">
    <source>
        <dbReference type="Proteomes" id="UP000286402"/>
    </source>
</evidence>
<proteinExistence type="inferred from homology"/>
<evidence type="ECO:0000256" key="5">
    <source>
        <dbReference type="ARBA" id="ARBA00022605"/>
    </source>
</evidence>
<keyword evidence="5 9" id="KW-0028">Amino-acid biosynthesis</keyword>
<dbReference type="Proteomes" id="UP000286402">
    <property type="component" value="Unassembled WGS sequence"/>
</dbReference>